<dbReference type="InterPro" id="IPR002397">
    <property type="entry name" value="Cyt_P450_B"/>
</dbReference>
<dbReference type="PRINTS" id="PR00385">
    <property type="entry name" value="P450"/>
</dbReference>
<dbReference type="GO" id="GO:0008395">
    <property type="term" value="F:steroid hydroxylase activity"/>
    <property type="evidence" value="ECO:0007669"/>
    <property type="project" value="TreeGrafter"/>
</dbReference>
<dbReference type="InterPro" id="IPR001128">
    <property type="entry name" value="Cyt_P450"/>
</dbReference>
<keyword evidence="5 7" id="KW-0408">Iron</keyword>
<dbReference type="CDD" id="cd20625">
    <property type="entry name" value="CYP164-like"/>
    <property type="match status" value="1"/>
</dbReference>
<dbReference type="GO" id="GO:0020037">
    <property type="term" value="F:heme binding"/>
    <property type="evidence" value="ECO:0007669"/>
    <property type="project" value="InterPro"/>
</dbReference>
<dbReference type="Pfam" id="PF00067">
    <property type="entry name" value="p450"/>
    <property type="match status" value="1"/>
</dbReference>
<dbReference type="InterPro" id="IPR017972">
    <property type="entry name" value="Cyt_P450_CS"/>
</dbReference>
<keyword evidence="9" id="KW-1185">Reference proteome</keyword>
<organism evidence="8 9">
    <name type="scientific">Branchiibius hedensis</name>
    <dbReference type="NCBI Taxonomy" id="672460"/>
    <lineage>
        <taxon>Bacteria</taxon>
        <taxon>Bacillati</taxon>
        <taxon>Actinomycetota</taxon>
        <taxon>Actinomycetes</taxon>
        <taxon>Micrococcales</taxon>
        <taxon>Dermacoccaceae</taxon>
        <taxon>Branchiibius</taxon>
    </lineage>
</organism>
<gene>
    <name evidence="8" type="ORF">SAMN04489750_0279</name>
</gene>
<sequence length="443" mass="48901">MSLTHLPSLHRPASHGAGVRHKAQSMLHWGLSQGLPNVVVKMAARKGDLQGLLTQAGSGDEIWEVIDQVRAQGPLVKGRVTFITADHAVVSEVLTSKAFRTGNPLDRLGFLATASIRLRPDTMHPLVEPSLLVTEPPDHTRYRKLVTRVFTMRAVEKLRDRAETVARELLDELEGRVDLVEQYCSLLPVTLISQILGIPTSERRNVLAMGSDIAASLDFGLSWPEYRDVDAGLRRFDAWQEAHIETLRKNPGDDLLSQLVHVQDEDGTLDMAELKATAGLVLAAGFETTVNLLGNGIKLLHDNPEELSKLQQDPALWPNAVEEVLRIDPPVLLTARFAPEPTTLEGQYISAGLQVVVLLAGANRDPHVFEDPTRFDVTRANARDHLSFSAGRHHCLGAALARMEGEVGLKSFFDRYPDVTLLPGAQRRPTRILRGWRTLPAQV</sequence>
<dbReference type="RefSeq" id="WP_109683764.1">
    <property type="nucleotide sequence ID" value="NZ_QGDN01000001.1"/>
</dbReference>
<dbReference type="GO" id="GO:0005506">
    <property type="term" value="F:iron ion binding"/>
    <property type="evidence" value="ECO:0007669"/>
    <property type="project" value="InterPro"/>
</dbReference>
<accession>A0A2Y8ZNW2</accession>
<dbReference type="GO" id="GO:0036199">
    <property type="term" value="F:cholest-4-en-3-one 26-monooxygenase activity"/>
    <property type="evidence" value="ECO:0007669"/>
    <property type="project" value="TreeGrafter"/>
</dbReference>
<dbReference type="OrthoDB" id="54272at2"/>
<comment type="similarity">
    <text evidence="1 7">Belongs to the cytochrome P450 family.</text>
</comment>
<keyword evidence="2 7" id="KW-0349">Heme</keyword>
<evidence type="ECO:0000256" key="5">
    <source>
        <dbReference type="ARBA" id="ARBA00023004"/>
    </source>
</evidence>
<evidence type="ECO:0000256" key="6">
    <source>
        <dbReference type="ARBA" id="ARBA00023033"/>
    </source>
</evidence>
<proteinExistence type="inferred from homology"/>
<dbReference type="GO" id="GO:0006707">
    <property type="term" value="P:cholesterol catabolic process"/>
    <property type="evidence" value="ECO:0007669"/>
    <property type="project" value="TreeGrafter"/>
</dbReference>
<keyword evidence="4 7" id="KW-0560">Oxidoreductase</keyword>
<evidence type="ECO:0000256" key="1">
    <source>
        <dbReference type="ARBA" id="ARBA00010617"/>
    </source>
</evidence>
<keyword evidence="3 7" id="KW-0479">Metal-binding</keyword>
<evidence type="ECO:0000313" key="8">
    <source>
        <dbReference type="EMBL" id="SSA33008.1"/>
    </source>
</evidence>
<dbReference type="SUPFAM" id="SSF48264">
    <property type="entry name" value="Cytochrome P450"/>
    <property type="match status" value="1"/>
</dbReference>
<evidence type="ECO:0000256" key="3">
    <source>
        <dbReference type="ARBA" id="ARBA00022723"/>
    </source>
</evidence>
<reference evidence="9" key="1">
    <citation type="submission" date="2016-10" db="EMBL/GenBank/DDBJ databases">
        <authorList>
            <person name="Varghese N."/>
            <person name="Submissions S."/>
        </authorList>
    </citation>
    <scope>NUCLEOTIDE SEQUENCE [LARGE SCALE GENOMIC DNA]</scope>
    <source>
        <strain evidence="9">DSM 22951</strain>
    </source>
</reference>
<dbReference type="Proteomes" id="UP000250028">
    <property type="component" value="Unassembled WGS sequence"/>
</dbReference>
<dbReference type="PRINTS" id="PR00359">
    <property type="entry name" value="BP450"/>
</dbReference>
<dbReference type="PANTHER" id="PTHR46696">
    <property type="entry name" value="P450, PUTATIVE (EUROFUNG)-RELATED"/>
    <property type="match status" value="1"/>
</dbReference>
<dbReference type="FunFam" id="1.10.630.10:FF:000018">
    <property type="entry name" value="Cytochrome P450 monooxygenase"/>
    <property type="match status" value="1"/>
</dbReference>
<evidence type="ECO:0000313" key="9">
    <source>
        <dbReference type="Proteomes" id="UP000250028"/>
    </source>
</evidence>
<dbReference type="AlphaFoldDB" id="A0A2Y8ZNW2"/>
<evidence type="ECO:0000256" key="2">
    <source>
        <dbReference type="ARBA" id="ARBA00022617"/>
    </source>
</evidence>
<dbReference type="PANTHER" id="PTHR46696:SF4">
    <property type="entry name" value="BIOTIN BIOSYNTHESIS CYTOCHROME P450"/>
    <property type="match status" value="1"/>
</dbReference>
<keyword evidence="6 7" id="KW-0503">Monooxygenase</keyword>
<dbReference type="InterPro" id="IPR036396">
    <property type="entry name" value="Cyt_P450_sf"/>
</dbReference>
<name>A0A2Y8ZNW2_9MICO</name>
<dbReference type="Gene3D" id="1.10.630.10">
    <property type="entry name" value="Cytochrome P450"/>
    <property type="match status" value="1"/>
</dbReference>
<protein>
    <submittedName>
        <fullName evidence="8">Cytochrome P450</fullName>
    </submittedName>
</protein>
<evidence type="ECO:0000256" key="7">
    <source>
        <dbReference type="RuleBase" id="RU000461"/>
    </source>
</evidence>
<dbReference type="PROSITE" id="PS00086">
    <property type="entry name" value="CYTOCHROME_P450"/>
    <property type="match status" value="1"/>
</dbReference>
<dbReference type="EMBL" id="UESZ01000001">
    <property type="protein sequence ID" value="SSA33008.1"/>
    <property type="molecule type" value="Genomic_DNA"/>
</dbReference>
<evidence type="ECO:0000256" key="4">
    <source>
        <dbReference type="ARBA" id="ARBA00023002"/>
    </source>
</evidence>